<organism evidence="11 12">
    <name type="scientific">Oceanisphaera avium</name>
    <dbReference type="NCBI Taxonomy" id="1903694"/>
    <lineage>
        <taxon>Bacteria</taxon>
        <taxon>Pseudomonadati</taxon>
        <taxon>Pseudomonadota</taxon>
        <taxon>Gammaproteobacteria</taxon>
        <taxon>Aeromonadales</taxon>
        <taxon>Aeromonadaceae</taxon>
        <taxon>Oceanisphaera</taxon>
    </lineage>
</organism>
<dbReference type="SUPFAM" id="SSF63380">
    <property type="entry name" value="Riboflavin synthase domain-like"/>
    <property type="match status" value="1"/>
</dbReference>
<sequence>MADWITGIVKSRTQWSDSLFSIVVDAKVEPFQAGQFTKLAWHTPEKKVARAYSYVNAPGKDCEFYIITIREGQLTPYLSQLKVGDEILVQPTATGFLTLDEVPPGRDLWLMATGTGVGPFVSLLAQGDCWQHFENIVLVHGVRFATELGYRERIQTLTQDRPHFHYVPFVSREAEAGAEPGRITAAVNSGHLEQRVGLEFSAEHSRVMICGNPEMVRDTLAELKLKGLAKHLRRKPGQILMENYW</sequence>
<gene>
    <name evidence="11" type="ORF">CBP12_07725</name>
</gene>
<dbReference type="Gene3D" id="3.40.50.80">
    <property type="entry name" value="Nucleotide-binding domain of ferredoxin-NADP reductase (FNR) module"/>
    <property type="match status" value="1"/>
</dbReference>
<dbReference type="Pfam" id="PF00970">
    <property type="entry name" value="FAD_binding_6"/>
    <property type="match status" value="1"/>
</dbReference>
<dbReference type="InterPro" id="IPR001433">
    <property type="entry name" value="OxRdtase_FAD/NAD-bd"/>
</dbReference>
<evidence type="ECO:0000256" key="4">
    <source>
        <dbReference type="ARBA" id="ARBA00022630"/>
    </source>
</evidence>
<dbReference type="InterPro" id="IPR039261">
    <property type="entry name" value="FNR_nucleotide-bd"/>
</dbReference>
<dbReference type="InterPro" id="IPR051930">
    <property type="entry name" value="FNR_type-1"/>
</dbReference>
<keyword evidence="6" id="KW-0274">FAD</keyword>
<evidence type="ECO:0000256" key="3">
    <source>
        <dbReference type="ARBA" id="ARBA00013223"/>
    </source>
</evidence>
<dbReference type="KEGG" id="ocm:CBP12_07725"/>
<keyword evidence="7" id="KW-0521">NADP</keyword>
<keyword evidence="5" id="KW-0547">Nucleotide-binding</keyword>
<dbReference type="GO" id="GO:0004324">
    <property type="term" value="F:ferredoxin-NADP+ reductase activity"/>
    <property type="evidence" value="ECO:0007669"/>
    <property type="project" value="UniProtKB-EC"/>
</dbReference>
<reference evidence="12" key="1">
    <citation type="submission" date="2017-05" db="EMBL/GenBank/DDBJ databases">
        <authorList>
            <person name="Sung H."/>
        </authorList>
    </citation>
    <scope>NUCLEOTIDE SEQUENCE [LARGE SCALE GENOMIC DNA]</scope>
    <source>
        <strain evidence="12">AMac2203</strain>
    </source>
</reference>
<proteinExistence type="inferred from homology"/>
<keyword evidence="8" id="KW-0560">Oxidoreductase</keyword>
<protein>
    <recommendedName>
        <fullName evidence="3">ferredoxin--NADP(+) reductase</fullName>
        <ecNumber evidence="3">1.18.1.2</ecNumber>
    </recommendedName>
</protein>
<dbReference type="EC" id="1.18.1.2" evidence="3"/>
<dbReference type="OrthoDB" id="9784483at2"/>
<dbReference type="PROSITE" id="PS51384">
    <property type="entry name" value="FAD_FR"/>
    <property type="match status" value="1"/>
</dbReference>
<evidence type="ECO:0000256" key="8">
    <source>
        <dbReference type="ARBA" id="ARBA00023002"/>
    </source>
</evidence>
<keyword evidence="4" id="KW-0285">Flavoprotein</keyword>
<evidence type="ECO:0000259" key="10">
    <source>
        <dbReference type="PROSITE" id="PS51384"/>
    </source>
</evidence>
<dbReference type="AlphaFoldDB" id="A0A1Y0CYY9"/>
<comment type="cofactor">
    <cofactor evidence="1">
        <name>FAD</name>
        <dbReference type="ChEBI" id="CHEBI:57692"/>
    </cofactor>
</comment>
<evidence type="ECO:0000256" key="5">
    <source>
        <dbReference type="ARBA" id="ARBA00022741"/>
    </source>
</evidence>
<dbReference type="PANTHER" id="PTHR47878">
    <property type="entry name" value="OXIDOREDUCTASE FAD/NAD(P)-BINDING DOMAIN PROTEIN"/>
    <property type="match status" value="1"/>
</dbReference>
<dbReference type="GO" id="GO:0000166">
    <property type="term" value="F:nucleotide binding"/>
    <property type="evidence" value="ECO:0007669"/>
    <property type="project" value="UniProtKB-KW"/>
</dbReference>
<dbReference type="Pfam" id="PF00175">
    <property type="entry name" value="NAD_binding_1"/>
    <property type="match status" value="1"/>
</dbReference>
<dbReference type="SUPFAM" id="SSF52343">
    <property type="entry name" value="Ferredoxin reductase-like, C-terminal NADP-linked domain"/>
    <property type="match status" value="1"/>
</dbReference>
<dbReference type="CDD" id="cd06195">
    <property type="entry name" value="FNR1"/>
    <property type="match status" value="1"/>
</dbReference>
<dbReference type="RefSeq" id="WP_086963914.1">
    <property type="nucleotide sequence ID" value="NZ_CP021376.1"/>
</dbReference>
<comment type="catalytic activity">
    <reaction evidence="9">
        <text>2 reduced [2Fe-2S]-[ferredoxin] + NADP(+) + H(+) = 2 oxidized [2Fe-2S]-[ferredoxin] + NADPH</text>
        <dbReference type="Rhea" id="RHEA:20125"/>
        <dbReference type="Rhea" id="RHEA-COMP:10000"/>
        <dbReference type="Rhea" id="RHEA-COMP:10001"/>
        <dbReference type="ChEBI" id="CHEBI:15378"/>
        <dbReference type="ChEBI" id="CHEBI:33737"/>
        <dbReference type="ChEBI" id="CHEBI:33738"/>
        <dbReference type="ChEBI" id="CHEBI:57783"/>
        <dbReference type="ChEBI" id="CHEBI:58349"/>
        <dbReference type="EC" id="1.18.1.2"/>
    </reaction>
</comment>
<dbReference type="InterPro" id="IPR017938">
    <property type="entry name" value="Riboflavin_synthase-like_b-brl"/>
</dbReference>
<evidence type="ECO:0000256" key="2">
    <source>
        <dbReference type="ARBA" id="ARBA00008312"/>
    </source>
</evidence>
<evidence type="ECO:0000256" key="9">
    <source>
        <dbReference type="ARBA" id="ARBA00047776"/>
    </source>
</evidence>
<evidence type="ECO:0000256" key="7">
    <source>
        <dbReference type="ARBA" id="ARBA00022857"/>
    </source>
</evidence>
<dbReference type="EMBL" id="CP021376">
    <property type="protein sequence ID" value="ART80045.1"/>
    <property type="molecule type" value="Genomic_DNA"/>
</dbReference>
<evidence type="ECO:0000313" key="11">
    <source>
        <dbReference type="EMBL" id="ART80045.1"/>
    </source>
</evidence>
<dbReference type="InterPro" id="IPR017927">
    <property type="entry name" value="FAD-bd_FR_type"/>
</dbReference>
<dbReference type="Gene3D" id="2.40.30.10">
    <property type="entry name" value="Translation factors"/>
    <property type="match status" value="1"/>
</dbReference>
<evidence type="ECO:0000256" key="6">
    <source>
        <dbReference type="ARBA" id="ARBA00022827"/>
    </source>
</evidence>
<comment type="similarity">
    <text evidence="2">Belongs to the ferredoxin--NADP reductase type 1 family.</text>
</comment>
<dbReference type="Proteomes" id="UP000243793">
    <property type="component" value="Chromosome"/>
</dbReference>
<dbReference type="InterPro" id="IPR033892">
    <property type="entry name" value="FNR_bac"/>
</dbReference>
<dbReference type="GO" id="GO:0042167">
    <property type="term" value="P:heme catabolic process"/>
    <property type="evidence" value="ECO:0007669"/>
    <property type="project" value="TreeGrafter"/>
</dbReference>
<dbReference type="PANTHER" id="PTHR47878:SF1">
    <property type="entry name" value="FLAVODOXIN_FERREDOXIN--NADP REDUCTASE"/>
    <property type="match status" value="1"/>
</dbReference>
<evidence type="ECO:0000256" key="1">
    <source>
        <dbReference type="ARBA" id="ARBA00001974"/>
    </source>
</evidence>
<name>A0A1Y0CYY9_9GAMM</name>
<accession>A0A1Y0CYY9</accession>
<evidence type="ECO:0000313" key="12">
    <source>
        <dbReference type="Proteomes" id="UP000243793"/>
    </source>
</evidence>
<dbReference type="InterPro" id="IPR008333">
    <property type="entry name" value="Cbr1-like_FAD-bd_dom"/>
</dbReference>
<keyword evidence="12" id="KW-1185">Reference proteome</keyword>
<feature type="domain" description="FAD-binding FR-type" evidence="10">
    <location>
        <begin position="2"/>
        <end position="100"/>
    </location>
</feature>
<dbReference type="GO" id="GO:0034599">
    <property type="term" value="P:cellular response to oxidative stress"/>
    <property type="evidence" value="ECO:0007669"/>
    <property type="project" value="TreeGrafter"/>
</dbReference>